<proteinExistence type="predicted"/>
<gene>
    <name evidence="1" type="ORF">SDC9_64407</name>
</gene>
<dbReference type="EMBL" id="VSSQ01002903">
    <property type="protein sequence ID" value="MPM18006.1"/>
    <property type="molecule type" value="Genomic_DNA"/>
</dbReference>
<organism evidence="1">
    <name type="scientific">bioreactor metagenome</name>
    <dbReference type="NCBI Taxonomy" id="1076179"/>
    <lineage>
        <taxon>unclassified sequences</taxon>
        <taxon>metagenomes</taxon>
        <taxon>ecological metagenomes</taxon>
    </lineage>
</organism>
<reference evidence="1" key="1">
    <citation type="submission" date="2019-08" db="EMBL/GenBank/DDBJ databases">
        <authorList>
            <person name="Kucharzyk K."/>
            <person name="Murdoch R.W."/>
            <person name="Higgins S."/>
            <person name="Loffler F."/>
        </authorList>
    </citation>
    <scope>NUCLEOTIDE SEQUENCE</scope>
</reference>
<protein>
    <submittedName>
        <fullName evidence="1">Uncharacterized protein</fullName>
    </submittedName>
</protein>
<comment type="caution">
    <text evidence="1">The sequence shown here is derived from an EMBL/GenBank/DDBJ whole genome shotgun (WGS) entry which is preliminary data.</text>
</comment>
<name>A0A644XP86_9ZZZZ</name>
<dbReference type="AlphaFoldDB" id="A0A644XP86"/>
<sequence>MILAKVVSSPTFSAIISMKLSSTNVPEKTLSSKDLLAGIASPVTAASLMAAWPFTMVPSTGILPPGLINKRSPTETSSTETTVWTSPRRMMASCGAISTNDRNEERVFSNVRASRKSPNRNRKVTTEDSVYSRMKSAPMTAIVTNNSMLKAFIRSAR</sequence>
<evidence type="ECO:0000313" key="1">
    <source>
        <dbReference type="EMBL" id="MPM18006.1"/>
    </source>
</evidence>
<accession>A0A644XP86</accession>